<evidence type="ECO:0000256" key="1">
    <source>
        <dbReference type="ARBA" id="ARBA00023125"/>
    </source>
</evidence>
<dbReference type="AlphaFoldDB" id="A0ABD2Q9K3"/>
<dbReference type="InterPro" id="IPR006600">
    <property type="entry name" value="HTH_CenpB_DNA-bd_dom"/>
</dbReference>
<dbReference type="GO" id="GO:0003677">
    <property type="term" value="F:DNA binding"/>
    <property type="evidence" value="ECO:0007669"/>
    <property type="project" value="UniProtKB-KW"/>
</dbReference>
<comment type="caution">
    <text evidence="4">The sequence shown here is derived from an EMBL/GenBank/DDBJ whole genome shotgun (WGS) entry which is preliminary data.</text>
</comment>
<sequence length="196" mass="22373">MAPETKIILKRPQREHDSLLSSSISTQHSSNVERRKSDLNLKKRQELIALHELRHSMSYEEIGAKYGINRTTAMRIVSRKEEIQEAVKCGYSKIRRRIRKSLVKDPEVEEACAELQRMAKDCGMPSTYNQLRTNALAVSNNPNFKASTGWIHKFVLRYELKSYEVSNSKSQLCGEAAKVDPAVISAFQEQARCIFA</sequence>
<keyword evidence="1" id="KW-0238">DNA-binding</keyword>
<dbReference type="EMBL" id="JBJKFK010000576">
    <property type="protein sequence ID" value="KAL3316238.1"/>
    <property type="molecule type" value="Genomic_DNA"/>
</dbReference>
<evidence type="ECO:0000313" key="5">
    <source>
        <dbReference type="Proteomes" id="UP001626550"/>
    </source>
</evidence>
<feature type="domain" description="HTH CENPB-type" evidence="3">
    <location>
        <begin position="96"/>
        <end position="164"/>
    </location>
</feature>
<dbReference type="SUPFAM" id="SSF46689">
    <property type="entry name" value="Homeodomain-like"/>
    <property type="match status" value="1"/>
</dbReference>
<reference evidence="4 5" key="1">
    <citation type="submission" date="2024-11" db="EMBL/GenBank/DDBJ databases">
        <title>Adaptive evolution of stress response genes in parasites aligns with host niche diversity.</title>
        <authorList>
            <person name="Hahn C."/>
            <person name="Resl P."/>
        </authorList>
    </citation>
    <scope>NUCLEOTIDE SEQUENCE [LARGE SCALE GENOMIC DNA]</scope>
    <source>
        <strain evidence="4">EGGRZ-B1_66</strain>
        <tissue evidence="4">Body</tissue>
    </source>
</reference>
<evidence type="ECO:0000259" key="3">
    <source>
        <dbReference type="PROSITE" id="PS51253"/>
    </source>
</evidence>
<dbReference type="PROSITE" id="PS51253">
    <property type="entry name" value="HTH_CENPB"/>
    <property type="match status" value="1"/>
</dbReference>
<name>A0ABD2Q9K3_9PLAT</name>
<dbReference type="Proteomes" id="UP001626550">
    <property type="component" value="Unassembled WGS sequence"/>
</dbReference>
<dbReference type="Gene3D" id="1.10.10.60">
    <property type="entry name" value="Homeodomain-like"/>
    <property type="match status" value="1"/>
</dbReference>
<proteinExistence type="predicted"/>
<gene>
    <name evidence="4" type="ORF">Ciccas_005116</name>
</gene>
<evidence type="ECO:0000256" key="2">
    <source>
        <dbReference type="SAM" id="MobiDB-lite"/>
    </source>
</evidence>
<feature type="region of interest" description="Disordered" evidence="2">
    <location>
        <begin position="13"/>
        <end position="37"/>
    </location>
</feature>
<feature type="compositionally biased region" description="Low complexity" evidence="2">
    <location>
        <begin position="19"/>
        <end position="30"/>
    </location>
</feature>
<dbReference type="InterPro" id="IPR009057">
    <property type="entry name" value="Homeodomain-like_sf"/>
</dbReference>
<organism evidence="4 5">
    <name type="scientific">Cichlidogyrus casuarinus</name>
    <dbReference type="NCBI Taxonomy" id="1844966"/>
    <lineage>
        <taxon>Eukaryota</taxon>
        <taxon>Metazoa</taxon>
        <taxon>Spiralia</taxon>
        <taxon>Lophotrochozoa</taxon>
        <taxon>Platyhelminthes</taxon>
        <taxon>Monogenea</taxon>
        <taxon>Monopisthocotylea</taxon>
        <taxon>Dactylogyridea</taxon>
        <taxon>Ancyrocephalidae</taxon>
        <taxon>Cichlidogyrus</taxon>
    </lineage>
</organism>
<dbReference type="Pfam" id="PF03221">
    <property type="entry name" value="HTH_Tnp_Tc5"/>
    <property type="match status" value="1"/>
</dbReference>
<evidence type="ECO:0000313" key="4">
    <source>
        <dbReference type="EMBL" id="KAL3316238.1"/>
    </source>
</evidence>
<protein>
    <recommendedName>
        <fullName evidence="3">HTH CENPB-type domain-containing protein</fullName>
    </recommendedName>
</protein>
<keyword evidence="5" id="KW-1185">Reference proteome</keyword>
<accession>A0ABD2Q9K3</accession>